<dbReference type="InterPro" id="IPR005538">
    <property type="entry name" value="LrgA/CidA"/>
</dbReference>
<dbReference type="EMBL" id="JFKA01000008">
    <property type="protein sequence ID" value="OSQ36972.1"/>
    <property type="molecule type" value="Genomic_DNA"/>
</dbReference>
<name>A0A1Y2KZW8_9PROT</name>
<proteinExistence type="predicted"/>
<keyword evidence="3 6" id="KW-0812">Transmembrane</keyword>
<comment type="caution">
    <text evidence="7">The sequence shown here is derived from an EMBL/GenBank/DDBJ whole genome shotgun (WGS) entry which is preliminary data.</text>
</comment>
<evidence type="ECO:0000256" key="2">
    <source>
        <dbReference type="ARBA" id="ARBA00022475"/>
    </source>
</evidence>
<dbReference type="Pfam" id="PF03788">
    <property type="entry name" value="LrgA"/>
    <property type="match status" value="1"/>
</dbReference>
<accession>A0A1Y2KZW8</accession>
<reference evidence="7 8" key="1">
    <citation type="submission" date="2014-03" db="EMBL/GenBank/DDBJ databases">
        <title>The draft genome sequence of Thalassospira mesophila JCM 18969.</title>
        <authorList>
            <person name="Lai Q."/>
            <person name="Shao Z."/>
        </authorList>
    </citation>
    <scope>NUCLEOTIDE SEQUENCE [LARGE SCALE GENOMIC DNA]</scope>
    <source>
        <strain evidence="7 8">JCM 18969</strain>
    </source>
</reference>
<comment type="subcellular location">
    <subcellularLocation>
        <location evidence="1">Cell membrane</location>
        <topology evidence="1">Multi-pass membrane protein</topology>
    </subcellularLocation>
</comment>
<evidence type="ECO:0000256" key="6">
    <source>
        <dbReference type="SAM" id="Phobius"/>
    </source>
</evidence>
<evidence type="ECO:0000256" key="4">
    <source>
        <dbReference type="ARBA" id="ARBA00022989"/>
    </source>
</evidence>
<keyword evidence="5 6" id="KW-0472">Membrane</keyword>
<dbReference type="AlphaFoldDB" id="A0A1Y2KZW8"/>
<feature type="transmembrane region" description="Helical" evidence="6">
    <location>
        <begin position="54"/>
        <end position="74"/>
    </location>
</feature>
<organism evidence="7 8">
    <name type="scientific">Thalassospira mesophila</name>
    <dbReference type="NCBI Taxonomy" id="1293891"/>
    <lineage>
        <taxon>Bacteria</taxon>
        <taxon>Pseudomonadati</taxon>
        <taxon>Pseudomonadota</taxon>
        <taxon>Alphaproteobacteria</taxon>
        <taxon>Rhodospirillales</taxon>
        <taxon>Thalassospiraceae</taxon>
        <taxon>Thalassospira</taxon>
    </lineage>
</organism>
<evidence type="ECO:0000313" key="8">
    <source>
        <dbReference type="Proteomes" id="UP000193391"/>
    </source>
</evidence>
<sequence length="129" mass="13545">MIAAFALILVCQLFGEVLSELFSLPVPGPVIGLGLLFIGLLIKRKPPKELTDAADNLLMHFSLLFVPAGVGVITQIDRLKSDWLPIAASLVISTLLTIAATAFLMSKLLPKAPATPDAAIPATSDKGAK</sequence>
<keyword evidence="8" id="KW-1185">Reference proteome</keyword>
<feature type="transmembrane region" description="Helical" evidence="6">
    <location>
        <begin position="25"/>
        <end position="42"/>
    </location>
</feature>
<evidence type="ECO:0000256" key="3">
    <source>
        <dbReference type="ARBA" id="ARBA00022692"/>
    </source>
</evidence>
<dbReference type="PANTHER" id="PTHR33931:SF2">
    <property type="entry name" value="HOLIN-LIKE PROTEIN CIDA"/>
    <property type="match status" value="1"/>
</dbReference>
<protein>
    <submittedName>
        <fullName evidence="7">LrgA</fullName>
    </submittedName>
</protein>
<dbReference type="Proteomes" id="UP000193391">
    <property type="component" value="Unassembled WGS sequence"/>
</dbReference>
<evidence type="ECO:0000313" key="7">
    <source>
        <dbReference type="EMBL" id="OSQ36972.1"/>
    </source>
</evidence>
<keyword evidence="2" id="KW-1003">Cell membrane</keyword>
<evidence type="ECO:0000256" key="1">
    <source>
        <dbReference type="ARBA" id="ARBA00004651"/>
    </source>
</evidence>
<keyword evidence="4 6" id="KW-1133">Transmembrane helix</keyword>
<feature type="transmembrane region" description="Helical" evidence="6">
    <location>
        <begin position="86"/>
        <end position="105"/>
    </location>
</feature>
<dbReference type="GO" id="GO:0005886">
    <property type="term" value="C:plasma membrane"/>
    <property type="evidence" value="ECO:0007669"/>
    <property type="project" value="UniProtKB-SubCell"/>
</dbReference>
<dbReference type="RefSeq" id="WP_085584396.1">
    <property type="nucleotide sequence ID" value="NZ_JFKA01000008.1"/>
</dbReference>
<dbReference type="STRING" id="1293891.TMES_16055"/>
<dbReference type="PANTHER" id="PTHR33931">
    <property type="entry name" value="HOLIN-LIKE PROTEIN CIDA-RELATED"/>
    <property type="match status" value="1"/>
</dbReference>
<evidence type="ECO:0000256" key="5">
    <source>
        <dbReference type="ARBA" id="ARBA00023136"/>
    </source>
</evidence>
<gene>
    <name evidence="7" type="ORF">TMES_16055</name>
</gene>
<dbReference type="OrthoDB" id="385012at2"/>